<dbReference type="PROSITE" id="PS01187">
    <property type="entry name" value="EGF_CA"/>
    <property type="match status" value="1"/>
</dbReference>
<dbReference type="STRING" id="400682.A0A1X7T1V8"/>
<evidence type="ECO:0000256" key="1">
    <source>
        <dbReference type="ARBA" id="ARBA00004479"/>
    </source>
</evidence>
<dbReference type="InParanoid" id="A0A1X7T1V8"/>
<dbReference type="GO" id="GO:0016020">
    <property type="term" value="C:membrane"/>
    <property type="evidence" value="ECO:0007669"/>
    <property type="project" value="UniProtKB-SubCell"/>
</dbReference>
<reference evidence="16" key="1">
    <citation type="submission" date="2017-05" db="UniProtKB">
        <authorList>
            <consortium name="EnsemblMetazoa"/>
        </authorList>
    </citation>
    <scope>IDENTIFICATION</scope>
</reference>
<dbReference type="Pfam" id="PF14670">
    <property type="entry name" value="FXa_inhibition"/>
    <property type="match status" value="1"/>
</dbReference>
<name>A0A1X7T1V8_AMPQE</name>
<keyword evidence="13" id="KW-0325">Glycoprotein</keyword>
<keyword evidence="11" id="KW-1015">Disulfide bond</keyword>
<evidence type="ECO:0000256" key="12">
    <source>
        <dbReference type="ARBA" id="ARBA00023170"/>
    </source>
</evidence>
<evidence type="ECO:0000259" key="15">
    <source>
        <dbReference type="SMART" id="SM00179"/>
    </source>
</evidence>
<evidence type="ECO:0000256" key="5">
    <source>
        <dbReference type="ARBA" id="ARBA00022583"/>
    </source>
</evidence>
<dbReference type="FunFam" id="2.10.25.10:FF:000009">
    <property type="entry name" value="Low-density lipoprotein receptor isoform 1"/>
    <property type="match status" value="1"/>
</dbReference>
<dbReference type="GO" id="GO:0005576">
    <property type="term" value="C:extracellular region"/>
    <property type="evidence" value="ECO:0007669"/>
    <property type="project" value="UniProtKB-SubCell"/>
</dbReference>
<keyword evidence="7" id="KW-0732">Signal</keyword>
<keyword evidence="10" id="KW-0472">Membrane</keyword>
<dbReference type="PANTHER" id="PTHR47333">
    <property type="entry name" value="VON WILLEBRAND FACTOR C AND EGF DOMAIN-CONTAINING PROTEIN"/>
    <property type="match status" value="1"/>
</dbReference>
<accession>A0A1X7T1V8</accession>
<dbReference type="AlphaFoldDB" id="A0A1X7T1V8"/>
<dbReference type="SMART" id="SM00179">
    <property type="entry name" value="EGF_CA"/>
    <property type="match status" value="1"/>
</dbReference>
<dbReference type="Gene3D" id="2.10.25.10">
    <property type="entry name" value="Laminin"/>
    <property type="match status" value="2"/>
</dbReference>
<evidence type="ECO:0000256" key="9">
    <source>
        <dbReference type="ARBA" id="ARBA00022989"/>
    </source>
</evidence>
<evidence type="ECO:0000256" key="4">
    <source>
        <dbReference type="ARBA" id="ARBA00022536"/>
    </source>
</evidence>
<dbReference type="eggNOG" id="KOG1217">
    <property type="taxonomic scope" value="Eukaryota"/>
</dbReference>
<dbReference type="InterPro" id="IPR001881">
    <property type="entry name" value="EGF-like_Ca-bd_dom"/>
</dbReference>
<evidence type="ECO:0000256" key="11">
    <source>
        <dbReference type="ARBA" id="ARBA00023157"/>
    </source>
</evidence>
<organism evidence="16">
    <name type="scientific">Amphimedon queenslandica</name>
    <name type="common">Sponge</name>
    <dbReference type="NCBI Taxonomy" id="400682"/>
    <lineage>
        <taxon>Eukaryota</taxon>
        <taxon>Metazoa</taxon>
        <taxon>Porifera</taxon>
        <taxon>Demospongiae</taxon>
        <taxon>Heteroscleromorpha</taxon>
        <taxon>Haplosclerida</taxon>
        <taxon>Niphatidae</taxon>
        <taxon>Amphimedon</taxon>
    </lineage>
</organism>
<evidence type="ECO:0000256" key="2">
    <source>
        <dbReference type="ARBA" id="ARBA00004613"/>
    </source>
</evidence>
<dbReference type="SUPFAM" id="SSF57196">
    <property type="entry name" value="EGF/Laminin"/>
    <property type="match status" value="1"/>
</dbReference>
<dbReference type="Pfam" id="PF12662">
    <property type="entry name" value="cEGF"/>
    <property type="match status" value="1"/>
</dbReference>
<keyword evidence="9" id="KW-1133">Transmembrane helix</keyword>
<dbReference type="InterPro" id="IPR052080">
    <property type="entry name" value="vWF_C/EGF_Fibrillin"/>
</dbReference>
<dbReference type="EnsemblMetazoa" id="Aqu2.1.08198_001">
    <property type="protein sequence ID" value="Aqu2.1.08198_001"/>
    <property type="gene ID" value="Aqu2.1.08198"/>
</dbReference>
<keyword evidence="3" id="KW-0964">Secreted</keyword>
<feature type="region of interest" description="Disordered" evidence="14">
    <location>
        <begin position="1"/>
        <end position="27"/>
    </location>
</feature>
<keyword evidence="6" id="KW-0812">Transmembrane</keyword>
<evidence type="ECO:0000256" key="13">
    <source>
        <dbReference type="ARBA" id="ARBA00023180"/>
    </source>
</evidence>
<evidence type="ECO:0000256" key="8">
    <source>
        <dbReference type="ARBA" id="ARBA00022737"/>
    </source>
</evidence>
<protein>
    <recommendedName>
        <fullName evidence="15">EGF-like calcium-binding domain-containing protein</fullName>
    </recommendedName>
</protein>
<comment type="subcellular location">
    <subcellularLocation>
        <location evidence="1">Membrane</location>
        <topology evidence="1">Single-pass type I membrane protein</topology>
    </subcellularLocation>
    <subcellularLocation>
        <location evidence="2">Secreted</location>
    </subcellularLocation>
</comment>
<proteinExistence type="predicted"/>
<dbReference type="GO" id="GO:0006897">
    <property type="term" value="P:endocytosis"/>
    <property type="evidence" value="ECO:0007669"/>
    <property type="project" value="UniProtKB-KW"/>
</dbReference>
<evidence type="ECO:0000256" key="14">
    <source>
        <dbReference type="SAM" id="MobiDB-lite"/>
    </source>
</evidence>
<evidence type="ECO:0000256" key="3">
    <source>
        <dbReference type="ARBA" id="ARBA00022525"/>
    </source>
</evidence>
<evidence type="ECO:0000256" key="7">
    <source>
        <dbReference type="ARBA" id="ARBA00022729"/>
    </source>
</evidence>
<sequence length="107" mass="11619">MANSLGSKRTLNENGNNKEEGKMNEPQNTMKILMSAVKEDQVVLSYCYYCSCPNGYSIDANGHNCIDINECVADNGNCSHDCTNTPGSYLCSCNNGYSIDTDGHNCS</sequence>
<evidence type="ECO:0000313" key="16">
    <source>
        <dbReference type="EnsemblMetazoa" id="Aqu2.1.08198_001"/>
    </source>
</evidence>
<dbReference type="InterPro" id="IPR018097">
    <property type="entry name" value="EGF_Ca-bd_CS"/>
</dbReference>
<keyword evidence="5" id="KW-0254">Endocytosis</keyword>
<evidence type="ECO:0000256" key="6">
    <source>
        <dbReference type="ARBA" id="ARBA00022692"/>
    </source>
</evidence>
<dbReference type="PANTHER" id="PTHR47333:SF4">
    <property type="entry name" value="EGF-LIKE DOMAIN-CONTAINING PROTEIN"/>
    <property type="match status" value="1"/>
</dbReference>
<dbReference type="GO" id="GO:0005509">
    <property type="term" value="F:calcium ion binding"/>
    <property type="evidence" value="ECO:0007669"/>
    <property type="project" value="InterPro"/>
</dbReference>
<keyword evidence="4" id="KW-0245">EGF-like domain</keyword>
<dbReference type="InterPro" id="IPR026823">
    <property type="entry name" value="cEGF"/>
</dbReference>
<keyword evidence="8" id="KW-0677">Repeat</keyword>
<evidence type="ECO:0000256" key="10">
    <source>
        <dbReference type="ARBA" id="ARBA00023136"/>
    </source>
</evidence>
<keyword evidence="12" id="KW-0675">Receptor</keyword>
<feature type="domain" description="EGF-like calcium-binding" evidence="15">
    <location>
        <begin position="67"/>
        <end position="107"/>
    </location>
</feature>